<keyword evidence="1" id="KW-0812">Transmembrane</keyword>
<organism evidence="2">
    <name type="scientific">freshwater metagenome</name>
    <dbReference type="NCBI Taxonomy" id="449393"/>
    <lineage>
        <taxon>unclassified sequences</taxon>
        <taxon>metagenomes</taxon>
        <taxon>ecological metagenomes</taxon>
    </lineage>
</organism>
<feature type="transmembrane region" description="Helical" evidence="1">
    <location>
        <begin position="193"/>
        <end position="211"/>
    </location>
</feature>
<feature type="transmembrane region" description="Helical" evidence="1">
    <location>
        <begin position="255"/>
        <end position="275"/>
    </location>
</feature>
<keyword evidence="1" id="KW-1133">Transmembrane helix</keyword>
<dbReference type="EMBL" id="CAFBMC010000033">
    <property type="protein sequence ID" value="CAB4897646.1"/>
    <property type="molecule type" value="Genomic_DNA"/>
</dbReference>
<keyword evidence="1" id="KW-0472">Membrane</keyword>
<accession>A0A6J7FQ18</accession>
<dbReference type="AlphaFoldDB" id="A0A6J7FQ18"/>
<gene>
    <name evidence="2" type="ORF">UFOPK3495_00780</name>
</gene>
<reference evidence="2" key="1">
    <citation type="submission" date="2020-05" db="EMBL/GenBank/DDBJ databases">
        <authorList>
            <person name="Chiriac C."/>
            <person name="Salcher M."/>
            <person name="Ghai R."/>
            <person name="Kavagutti S V."/>
        </authorList>
    </citation>
    <scope>NUCLEOTIDE SEQUENCE</scope>
</reference>
<feature type="transmembrane region" description="Helical" evidence="1">
    <location>
        <begin position="59"/>
        <end position="77"/>
    </location>
</feature>
<evidence type="ECO:0000313" key="2">
    <source>
        <dbReference type="EMBL" id="CAB4897646.1"/>
    </source>
</evidence>
<name>A0A6J7FQ18_9ZZZZ</name>
<sequence length="287" mass="31331">MSLIQKPDAWTLRMSRSSREAEPIHVSHTSVLLAAIGFLALGIGESLLCWAPTGTRFEYVLLTLGTLTIASALVNHLDHHRARFGLPALALFNLGIIASAAVWVPYAVDPSLRGTQTWSQFSYLAWGAAWLLGSVGTFVVMARKEARLEHGDKSAETEIHATFFQLTALAVGMLIYSISFFQMSTDRTNHFDAALAVVGPALIAVAVIAHIEHLTLRIGRPAVIITVLSASLWAVKNLSREVDSWMENPDLAKFFVYGVQGGIFLLGALACLLVLSHKRSWIAVRQN</sequence>
<feature type="transmembrane region" description="Helical" evidence="1">
    <location>
        <begin position="84"/>
        <end position="103"/>
    </location>
</feature>
<feature type="transmembrane region" description="Helical" evidence="1">
    <location>
        <begin position="218"/>
        <end position="235"/>
    </location>
</feature>
<feature type="transmembrane region" description="Helical" evidence="1">
    <location>
        <begin position="163"/>
        <end position="181"/>
    </location>
</feature>
<protein>
    <submittedName>
        <fullName evidence="2">Unannotated protein</fullName>
    </submittedName>
</protein>
<evidence type="ECO:0000256" key="1">
    <source>
        <dbReference type="SAM" id="Phobius"/>
    </source>
</evidence>
<feature type="transmembrane region" description="Helical" evidence="1">
    <location>
        <begin position="31"/>
        <end position="53"/>
    </location>
</feature>
<proteinExistence type="predicted"/>
<feature type="transmembrane region" description="Helical" evidence="1">
    <location>
        <begin position="123"/>
        <end position="142"/>
    </location>
</feature>